<dbReference type="Proteomes" id="UP000059188">
    <property type="component" value="Unassembled WGS sequence"/>
</dbReference>
<organism evidence="3 4">
    <name type="scientific">Thanatephorus cucumeris (strain AG1-IB / isolate 7/3/14)</name>
    <name type="common">Lettuce bottom rot fungus</name>
    <name type="synonym">Rhizoctonia solani</name>
    <dbReference type="NCBI Taxonomy" id="1108050"/>
    <lineage>
        <taxon>Eukaryota</taxon>
        <taxon>Fungi</taxon>
        <taxon>Dikarya</taxon>
        <taxon>Basidiomycota</taxon>
        <taxon>Agaricomycotina</taxon>
        <taxon>Agaricomycetes</taxon>
        <taxon>Cantharellales</taxon>
        <taxon>Ceratobasidiaceae</taxon>
        <taxon>Rhizoctonia</taxon>
        <taxon>Rhizoctonia solani AG-1</taxon>
    </lineage>
</organism>
<dbReference type="InterPro" id="IPR050791">
    <property type="entry name" value="Aldo-Keto_reductase"/>
</dbReference>
<dbReference type="InterPro" id="IPR023210">
    <property type="entry name" value="NADP_OxRdtase_dom"/>
</dbReference>
<sequence length="338" mass="36742">MTQFTTIAGIPIVKIGHGLMSMTLRPDVLSDEQCFEAIIAGINAAPSGTKVFLNSGEFYGTLPHDATTNLELLNRFFTKYPEHAERTFLSVKGAIIVDERGLTPDCSAEGIERSINNIIEKLGPNKKVDLFQPARIDPKVPIESVMTTLNKYVESGKIGSIGLSECLETTLTRASKVGKVAAVEIEVSLWTYEEETRKVIATAEKLGAVVAAYSPLGGGFLTGSFDTKGLSEQDYRTHLPRFQGEAAQNNLNLVEALKLIAERKNITLAQLCLAWVSSVGPHVVPIPGSTRAERTLENLSAASVVLTKEDHAEINRALEVNPVSGNRYNEANMKMVWG</sequence>
<dbReference type="SUPFAM" id="SSF51430">
    <property type="entry name" value="NAD(P)-linked oxidoreductase"/>
    <property type="match status" value="1"/>
</dbReference>
<evidence type="ECO:0000256" key="1">
    <source>
        <dbReference type="ARBA" id="ARBA00023002"/>
    </source>
</evidence>
<dbReference type="PANTHER" id="PTHR43625">
    <property type="entry name" value="AFLATOXIN B1 ALDEHYDE REDUCTASE"/>
    <property type="match status" value="1"/>
</dbReference>
<dbReference type="CDD" id="cd19077">
    <property type="entry name" value="AKR_AKR8A1-2"/>
    <property type="match status" value="1"/>
</dbReference>
<dbReference type="EMBL" id="LN679117">
    <property type="protein sequence ID" value="CEL54808.1"/>
    <property type="molecule type" value="Genomic_DNA"/>
</dbReference>
<accession>A0A0B7FF21</accession>
<dbReference type="OrthoDB" id="37537at2759"/>
<dbReference type="Gene3D" id="3.20.20.100">
    <property type="entry name" value="NADP-dependent oxidoreductase domain"/>
    <property type="match status" value="1"/>
</dbReference>
<gene>
    <name evidence="3" type="ORF">RSOLAG1IB_07342</name>
</gene>
<dbReference type="PANTHER" id="PTHR43625:SF78">
    <property type="entry name" value="PYRIDOXAL REDUCTASE-RELATED"/>
    <property type="match status" value="1"/>
</dbReference>
<dbReference type="GO" id="GO:0016491">
    <property type="term" value="F:oxidoreductase activity"/>
    <property type="evidence" value="ECO:0007669"/>
    <property type="project" value="UniProtKB-KW"/>
</dbReference>
<dbReference type="AlphaFoldDB" id="A0A0B7FF21"/>
<dbReference type="GO" id="GO:0005737">
    <property type="term" value="C:cytoplasm"/>
    <property type="evidence" value="ECO:0007669"/>
    <property type="project" value="TreeGrafter"/>
</dbReference>
<evidence type="ECO:0000313" key="4">
    <source>
        <dbReference type="Proteomes" id="UP000059188"/>
    </source>
</evidence>
<evidence type="ECO:0000259" key="2">
    <source>
        <dbReference type="Pfam" id="PF00248"/>
    </source>
</evidence>
<dbReference type="STRING" id="1108050.A0A0B7FF21"/>
<evidence type="ECO:0000313" key="3">
    <source>
        <dbReference type="EMBL" id="CEL54808.1"/>
    </source>
</evidence>
<reference evidence="3 4" key="1">
    <citation type="submission" date="2014-11" db="EMBL/GenBank/DDBJ databases">
        <authorList>
            <person name="Wibberg Daniel"/>
        </authorList>
    </citation>
    <scope>NUCLEOTIDE SEQUENCE [LARGE SCALE GENOMIC DNA]</scope>
    <source>
        <strain evidence="3">Rhizoctonia solani AG1-IB 7/3/14</strain>
    </source>
</reference>
<proteinExistence type="predicted"/>
<keyword evidence="4" id="KW-1185">Reference proteome</keyword>
<protein>
    <submittedName>
        <fullName evidence="3">Pyridoxal reductase</fullName>
    </submittedName>
</protein>
<dbReference type="Pfam" id="PF00248">
    <property type="entry name" value="Aldo_ket_red"/>
    <property type="match status" value="1"/>
</dbReference>
<keyword evidence="1" id="KW-0560">Oxidoreductase</keyword>
<feature type="domain" description="NADP-dependent oxidoreductase" evidence="2">
    <location>
        <begin position="14"/>
        <end position="318"/>
    </location>
</feature>
<name>A0A0B7FF21_THACB</name>
<dbReference type="InterPro" id="IPR036812">
    <property type="entry name" value="NAD(P)_OxRdtase_dom_sf"/>
</dbReference>